<feature type="transmembrane region" description="Helical" evidence="1">
    <location>
        <begin position="125"/>
        <end position="149"/>
    </location>
</feature>
<gene>
    <name evidence="2" type="ORF">EGH21_04745</name>
</gene>
<evidence type="ECO:0000256" key="1">
    <source>
        <dbReference type="SAM" id="Phobius"/>
    </source>
</evidence>
<sequence length="213" mass="22490">MDSDTAQDDHITEAILSGSTYERLRYERHSYFRQTVPRTLALQSAFLGLLAILLPMYGLFPESVAQFLPAADPEVASPKVLLLGVFGGLLEVLGAVLLVATAAYRVRRAPLTEAQAHAALDTEDFARYVGLGTGGLAILLTVCLFAIGLGGESAVASYVATAGANPYAPSGFDLSVGTVSLAGFVASVLVFYAGSYFAVRIALERIRQRGADV</sequence>
<evidence type="ECO:0008006" key="4">
    <source>
        <dbReference type="Google" id="ProtNLM"/>
    </source>
</evidence>
<dbReference type="RefSeq" id="WP_220617343.1">
    <property type="nucleotide sequence ID" value="NZ_RKLR01000002.1"/>
</dbReference>
<dbReference type="EMBL" id="RKLR01000002">
    <property type="protein sequence ID" value="MBX0322337.1"/>
    <property type="molecule type" value="Genomic_DNA"/>
</dbReference>
<keyword evidence="1" id="KW-0812">Transmembrane</keyword>
<feature type="transmembrane region" description="Helical" evidence="1">
    <location>
        <begin position="40"/>
        <end position="60"/>
    </location>
</feature>
<accession>A0AAW4PMN8</accession>
<name>A0AAW4PMN8_9EURY</name>
<evidence type="ECO:0000313" key="2">
    <source>
        <dbReference type="EMBL" id="MBX0322337.1"/>
    </source>
</evidence>
<proteinExistence type="predicted"/>
<keyword evidence="3" id="KW-1185">Reference proteome</keyword>
<keyword evidence="1" id="KW-0472">Membrane</keyword>
<keyword evidence="1" id="KW-1133">Transmembrane helix</keyword>
<organism evidence="2 3">
    <name type="scientific">Haloarcula rubra</name>
    <dbReference type="NCBI Taxonomy" id="2487747"/>
    <lineage>
        <taxon>Archaea</taxon>
        <taxon>Methanobacteriati</taxon>
        <taxon>Methanobacteriota</taxon>
        <taxon>Stenosarchaea group</taxon>
        <taxon>Halobacteria</taxon>
        <taxon>Halobacteriales</taxon>
        <taxon>Haloarculaceae</taxon>
        <taxon>Haloarcula</taxon>
    </lineage>
</organism>
<dbReference type="AlphaFoldDB" id="A0AAW4PMN8"/>
<comment type="caution">
    <text evidence="2">The sequence shown here is derived from an EMBL/GenBank/DDBJ whole genome shotgun (WGS) entry which is preliminary data.</text>
</comment>
<dbReference type="Proteomes" id="UP001430377">
    <property type="component" value="Unassembled WGS sequence"/>
</dbReference>
<evidence type="ECO:0000313" key="3">
    <source>
        <dbReference type="Proteomes" id="UP001430377"/>
    </source>
</evidence>
<reference evidence="2 3" key="1">
    <citation type="submission" date="2021-06" db="EMBL/GenBank/DDBJ databases">
        <title>Halomicroarcula sp. a new haloarchaeum isolated from saline soil.</title>
        <authorList>
            <person name="Duran-Viseras A."/>
            <person name="Sanchez-Porro C."/>
            <person name="Ventosa A."/>
        </authorList>
    </citation>
    <scope>NUCLEOTIDE SEQUENCE [LARGE SCALE GENOMIC DNA]</scope>
    <source>
        <strain evidence="2 3">F13</strain>
    </source>
</reference>
<protein>
    <recommendedName>
        <fullName evidence="4">DUF2975 domain-containing protein</fullName>
    </recommendedName>
</protein>
<feature type="transmembrane region" description="Helical" evidence="1">
    <location>
        <begin position="80"/>
        <end position="104"/>
    </location>
</feature>
<feature type="transmembrane region" description="Helical" evidence="1">
    <location>
        <begin position="179"/>
        <end position="199"/>
    </location>
</feature>